<evidence type="ECO:0000259" key="9">
    <source>
        <dbReference type="Pfam" id="PF01435"/>
    </source>
</evidence>
<feature type="transmembrane region" description="Helical" evidence="8">
    <location>
        <begin position="576"/>
        <end position="596"/>
    </location>
</feature>
<evidence type="ECO:0000256" key="6">
    <source>
        <dbReference type="ARBA" id="ARBA00023049"/>
    </source>
</evidence>
<keyword evidence="11" id="KW-1185">Reference proteome</keyword>
<evidence type="ECO:0000256" key="4">
    <source>
        <dbReference type="ARBA" id="ARBA00022801"/>
    </source>
</evidence>
<feature type="transmembrane region" description="Helical" evidence="8">
    <location>
        <begin position="294"/>
        <end position="314"/>
    </location>
</feature>
<proteinExistence type="predicted"/>
<keyword evidence="8" id="KW-1133">Transmembrane helix</keyword>
<feature type="transmembrane region" description="Helical" evidence="8">
    <location>
        <begin position="360"/>
        <end position="380"/>
    </location>
</feature>
<keyword evidence="6" id="KW-0482">Metalloprotease</keyword>
<dbReference type="AlphaFoldDB" id="A0A3Q9C5J6"/>
<feature type="transmembrane region" description="Helical" evidence="8">
    <location>
        <begin position="603"/>
        <end position="623"/>
    </location>
</feature>
<keyword evidence="3" id="KW-0479">Metal-binding</keyword>
<evidence type="ECO:0000256" key="8">
    <source>
        <dbReference type="SAM" id="Phobius"/>
    </source>
</evidence>
<dbReference type="GO" id="GO:0046872">
    <property type="term" value="F:metal ion binding"/>
    <property type="evidence" value="ECO:0007669"/>
    <property type="project" value="UniProtKB-KW"/>
</dbReference>
<dbReference type="EMBL" id="CP034463">
    <property type="protein sequence ID" value="AZP22505.1"/>
    <property type="molecule type" value="Genomic_DNA"/>
</dbReference>
<dbReference type="GO" id="GO:0006508">
    <property type="term" value="P:proteolysis"/>
    <property type="evidence" value="ECO:0007669"/>
    <property type="project" value="UniProtKB-KW"/>
</dbReference>
<evidence type="ECO:0000313" key="10">
    <source>
        <dbReference type="EMBL" id="AZP22505.1"/>
    </source>
</evidence>
<reference evidence="10 11" key="1">
    <citation type="submission" date="2018-12" db="EMBL/GenBank/DDBJ databases">
        <authorList>
            <person name="Li K."/>
        </authorList>
    </citation>
    <scope>NUCLEOTIDE SEQUENCE [LARGE SCALE GENOMIC DNA]</scope>
    <source>
        <strain evidence="11">CR22</strain>
    </source>
</reference>
<keyword evidence="5" id="KW-0862">Zinc</keyword>
<dbReference type="Pfam" id="PF01435">
    <property type="entry name" value="Peptidase_M48"/>
    <property type="match status" value="1"/>
</dbReference>
<feature type="transmembrane region" description="Helical" evidence="8">
    <location>
        <begin position="181"/>
        <end position="198"/>
    </location>
</feature>
<organism evidence="10 11">
    <name type="scientific">Streptomyces aquilus</name>
    <dbReference type="NCBI Taxonomy" id="2548456"/>
    <lineage>
        <taxon>Bacteria</taxon>
        <taxon>Bacillati</taxon>
        <taxon>Actinomycetota</taxon>
        <taxon>Actinomycetes</taxon>
        <taxon>Kitasatosporales</taxon>
        <taxon>Streptomycetaceae</taxon>
        <taxon>Streptomyces</taxon>
    </lineage>
</organism>
<feature type="region of interest" description="Disordered" evidence="7">
    <location>
        <begin position="702"/>
        <end position="738"/>
    </location>
</feature>
<accession>A0A3Q9C5J6</accession>
<feature type="domain" description="Peptidase M48" evidence="9">
    <location>
        <begin position="150"/>
        <end position="280"/>
    </location>
</feature>
<feature type="transmembrane region" description="Helical" evidence="8">
    <location>
        <begin position="326"/>
        <end position="348"/>
    </location>
</feature>
<evidence type="ECO:0000256" key="1">
    <source>
        <dbReference type="ARBA" id="ARBA00001947"/>
    </source>
</evidence>
<sequence>MLLGLAVATVTLYVNVLLTSGDIPSCIQQVDGLTAGHFRSQDEIDCVARSLHAMGAGALKGMGQPLLLGLMLYAAGSSLRLRTLRPLGTSHAPQARRIRALAERTDLRRRPLVFGARRGRHTTGVGGSPRKYYIRVSNNHLAWYELGARRRDAFDAVILHELAHLDTGDLRRYQAARAMRRLAFAYCFAALLTLPTLADTQALLLITQMALLAVVVELLVRAFLRAREFRADARAAAVAPEGMSYSAELAAQGRKTRRGLGRLLARHPDAAQRLAALRDPVSVLRFPVSHALSVGFFGGLALSVLATVFGYLYWQPGGPVGRETSLAAMVVGAPLTVAVCLGMLRQAWADLLGRRSTRTVPLIMALACGLMVGRYVSPFFSVVADTGAGDAFWPMAVSTLLMSVIAVRWPVAVAAGWFPSDEESESRRATGDGHSGTFRVMKRIAIVVGCLLYFRVFAAWGLFGRLADSVASQVVTEPTGLPDRLDLDGLRRLVLLVLESASGGWLAAVVLTLAWSLPLVPRLVLPTCAPPVQELRYGRRARRSGVLWAGAAWIAGLTGVFVGVELSLWAGLGIPLPNRMVLVVGSMMIASALTTVRIRGPLAGPYAMAAAFTAALVGMILQLGSEAGRHELSTALPHVLAAGQMLAALTTLVVGSVKRLFGQAASLVLGNVVEETASDEASAQSTAADPLAESVRRALNRSDPAGEQGLKAPSTVTQVPVASAPSRSQTVPEGPPLTDTVRQALDRAATLALGNMFLLSTQDLLVALMQTDGAAEWDRIWLHTRPVEHLRNHPLPDPPTAKPLTRHGHLMTAACAESLRRAERIARHCGMPLTSGAVTLALVSHPGSAAARALGVGSVIAETELLDLVQECVLGFRIENLAQLLEAT</sequence>
<dbReference type="InterPro" id="IPR001915">
    <property type="entry name" value="Peptidase_M48"/>
</dbReference>
<dbReference type="RefSeq" id="WP_126276307.1">
    <property type="nucleotide sequence ID" value="NZ_CP034463.1"/>
</dbReference>
<feature type="transmembrane region" description="Helical" evidence="8">
    <location>
        <begin position="505"/>
        <end position="525"/>
    </location>
</feature>
<comment type="cofactor">
    <cofactor evidence="1">
        <name>Zn(2+)</name>
        <dbReference type="ChEBI" id="CHEBI:29105"/>
    </cofactor>
</comment>
<protein>
    <recommendedName>
        <fullName evidence="9">Peptidase M48 domain-containing protein</fullName>
    </recommendedName>
</protein>
<keyword evidence="8" id="KW-0472">Membrane</keyword>
<dbReference type="Proteomes" id="UP000280197">
    <property type="component" value="Chromosome"/>
</dbReference>
<evidence type="ECO:0000256" key="7">
    <source>
        <dbReference type="SAM" id="MobiDB-lite"/>
    </source>
</evidence>
<feature type="transmembrane region" description="Helical" evidence="8">
    <location>
        <begin position="392"/>
        <end position="418"/>
    </location>
</feature>
<dbReference type="KEGG" id="saqu:EJC51_44400"/>
<dbReference type="GO" id="GO:0004222">
    <property type="term" value="F:metalloendopeptidase activity"/>
    <property type="evidence" value="ECO:0007669"/>
    <property type="project" value="InterPro"/>
</dbReference>
<feature type="transmembrane region" description="Helical" evidence="8">
    <location>
        <begin position="444"/>
        <end position="463"/>
    </location>
</feature>
<keyword evidence="4" id="KW-0378">Hydrolase</keyword>
<evidence type="ECO:0000256" key="5">
    <source>
        <dbReference type="ARBA" id="ARBA00022833"/>
    </source>
</evidence>
<evidence type="ECO:0000256" key="2">
    <source>
        <dbReference type="ARBA" id="ARBA00022670"/>
    </source>
</evidence>
<feature type="transmembrane region" description="Helical" evidence="8">
    <location>
        <begin position="546"/>
        <end position="570"/>
    </location>
</feature>
<evidence type="ECO:0000313" key="11">
    <source>
        <dbReference type="Proteomes" id="UP000280197"/>
    </source>
</evidence>
<keyword evidence="8" id="KW-0812">Transmembrane</keyword>
<name>A0A3Q9C5J6_9ACTN</name>
<feature type="compositionally biased region" description="Polar residues" evidence="7">
    <location>
        <begin position="714"/>
        <end position="731"/>
    </location>
</feature>
<evidence type="ECO:0000256" key="3">
    <source>
        <dbReference type="ARBA" id="ARBA00022723"/>
    </source>
</evidence>
<feature type="transmembrane region" description="Helical" evidence="8">
    <location>
        <begin position="635"/>
        <end position="657"/>
    </location>
</feature>
<keyword evidence="2" id="KW-0645">Protease</keyword>
<gene>
    <name evidence="10" type="ORF">EJC51_44400</name>
</gene>
<feature type="transmembrane region" description="Helical" evidence="8">
    <location>
        <begin position="204"/>
        <end position="224"/>
    </location>
</feature>